<evidence type="ECO:0000313" key="1">
    <source>
        <dbReference type="EMBL" id="PON53462.1"/>
    </source>
</evidence>
<dbReference type="EMBL" id="JXTB01000206">
    <property type="protein sequence ID" value="PON53462.1"/>
    <property type="molecule type" value="Genomic_DNA"/>
</dbReference>
<gene>
    <name evidence="1" type="ORF">PanWU01x14_201820</name>
</gene>
<dbReference type="OrthoDB" id="10288240at2759"/>
<dbReference type="AlphaFoldDB" id="A0A2P5BXF0"/>
<name>A0A2P5BXF0_PARAD</name>
<protein>
    <submittedName>
        <fullName evidence="1">Uncharacterized protein</fullName>
    </submittedName>
</protein>
<organism evidence="1 2">
    <name type="scientific">Parasponia andersonii</name>
    <name type="common">Sponia andersonii</name>
    <dbReference type="NCBI Taxonomy" id="3476"/>
    <lineage>
        <taxon>Eukaryota</taxon>
        <taxon>Viridiplantae</taxon>
        <taxon>Streptophyta</taxon>
        <taxon>Embryophyta</taxon>
        <taxon>Tracheophyta</taxon>
        <taxon>Spermatophyta</taxon>
        <taxon>Magnoliopsida</taxon>
        <taxon>eudicotyledons</taxon>
        <taxon>Gunneridae</taxon>
        <taxon>Pentapetalae</taxon>
        <taxon>rosids</taxon>
        <taxon>fabids</taxon>
        <taxon>Rosales</taxon>
        <taxon>Cannabaceae</taxon>
        <taxon>Parasponia</taxon>
    </lineage>
</organism>
<evidence type="ECO:0000313" key="2">
    <source>
        <dbReference type="Proteomes" id="UP000237105"/>
    </source>
</evidence>
<comment type="caution">
    <text evidence="1">The sequence shown here is derived from an EMBL/GenBank/DDBJ whole genome shotgun (WGS) entry which is preliminary data.</text>
</comment>
<reference evidence="2" key="1">
    <citation type="submission" date="2016-06" db="EMBL/GenBank/DDBJ databases">
        <title>Parallel loss of symbiosis genes in relatives of nitrogen-fixing non-legume Parasponia.</title>
        <authorList>
            <person name="Van Velzen R."/>
            <person name="Holmer R."/>
            <person name="Bu F."/>
            <person name="Rutten L."/>
            <person name="Van Zeijl A."/>
            <person name="Liu W."/>
            <person name="Santuari L."/>
            <person name="Cao Q."/>
            <person name="Sharma T."/>
            <person name="Shen D."/>
            <person name="Roswanjaya Y."/>
            <person name="Wardhani T."/>
            <person name="Kalhor M.S."/>
            <person name="Jansen J."/>
            <person name="Van den Hoogen J."/>
            <person name="Gungor B."/>
            <person name="Hartog M."/>
            <person name="Hontelez J."/>
            <person name="Verver J."/>
            <person name="Yang W.-C."/>
            <person name="Schijlen E."/>
            <person name="Repin R."/>
            <person name="Schilthuizen M."/>
            <person name="Schranz E."/>
            <person name="Heidstra R."/>
            <person name="Miyata K."/>
            <person name="Fedorova E."/>
            <person name="Kohlen W."/>
            <person name="Bisseling T."/>
            <person name="Smit S."/>
            <person name="Geurts R."/>
        </authorList>
    </citation>
    <scope>NUCLEOTIDE SEQUENCE [LARGE SCALE GENOMIC DNA]</scope>
    <source>
        <strain evidence="2">cv. WU1-14</strain>
    </source>
</reference>
<keyword evidence="2" id="KW-1185">Reference proteome</keyword>
<accession>A0A2P5BXF0</accession>
<proteinExistence type="predicted"/>
<sequence length="114" mass="12954">MACPAASSPSFVALAASSPYLQGKFVPIHILIEEAAVLMFYLNVSPYHGHVLDRNEMEIRKCFLFLFIYPFGHKFWEILKLGRDDSIFDSFSIPKSFSFTLFFLGGQRSSKHAL</sequence>
<dbReference type="Proteomes" id="UP000237105">
    <property type="component" value="Unassembled WGS sequence"/>
</dbReference>